<gene>
    <name evidence="1" type="ORF">Pla110_30330</name>
</gene>
<dbReference type="KEGG" id="plon:Pla110_30330"/>
<proteinExistence type="predicted"/>
<dbReference type="Proteomes" id="UP000317178">
    <property type="component" value="Chromosome"/>
</dbReference>
<organism evidence="1 2">
    <name type="scientific">Polystyrenella longa</name>
    <dbReference type="NCBI Taxonomy" id="2528007"/>
    <lineage>
        <taxon>Bacteria</taxon>
        <taxon>Pseudomonadati</taxon>
        <taxon>Planctomycetota</taxon>
        <taxon>Planctomycetia</taxon>
        <taxon>Planctomycetales</taxon>
        <taxon>Planctomycetaceae</taxon>
        <taxon>Polystyrenella</taxon>
    </lineage>
</organism>
<dbReference type="RefSeq" id="WP_144996516.1">
    <property type="nucleotide sequence ID" value="NZ_CP036281.1"/>
</dbReference>
<protein>
    <submittedName>
        <fullName evidence="1">Uncharacterized protein</fullName>
    </submittedName>
</protein>
<sequence length="63" mass="6955">MTKMEFELTVGDVIECGDVELMVVDVDNDGVHFKIKSGTESDYLPTGFSGTTTFSSHLQEIPR</sequence>
<reference evidence="1 2" key="1">
    <citation type="submission" date="2019-02" db="EMBL/GenBank/DDBJ databases">
        <title>Deep-cultivation of Planctomycetes and their phenomic and genomic characterization uncovers novel biology.</title>
        <authorList>
            <person name="Wiegand S."/>
            <person name="Jogler M."/>
            <person name="Boedeker C."/>
            <person name="Pinto D."/>
            <person name="Vollmers J."/>
            <person name="Rivas-Marin E."/>
            <person name="Kohn T."/>
            <person name="Peeters S.H."/>
            <person name="Heuer A."/>
            <person name="Rast P."/>
            <person name="Oberbeckmann S."/>
            <person name="Bunk B."/>
            <person name="Jeske O."/>
            <person name="Meyerdierks A."/>
            <person name="Storesund J.E."/>
            <person name="Kallscheuer N."/>
            <person name="Luecker S."/>
            <person name="Lage O.M."/>
            <person name="Pohl T."/>
            <person name="Merkel B.J."/>
            <person name="Hornburger P."/>
            <person name="Mueller R.-W."/>
            <person name="Bruemmer F."/>
            <person name="Labrenz M."/>
            <person name="Spormann A.M."/>
            <person name="Op den Camp H."/>
            <person name="Overmann J."/>
            <person name="Amann R."/>
            <person name="Jetten M.S.M."/>
            <person name="Mascher T."/>
            <person name="Medema M.H."/>
            <person name="Devos D.P."/>
            <person name="Kaster A.-K."/>
            <person name="Ovreas L."/>
            <person name="Rohde M."/>
            <person name="Galperin M.Y."/>
            <person name="Jogler C."/>
        </authorList>
    </citation>
    <scope>NUCLEOTIDE SEQUENCE [LARGE SCALE GENOMIC DNA]</scope>
    <source>
        <strain evidence="1 2">Pla110</strain>
    </source>
</reference>
<name>A0A518CPZ4_9PLAN</name>
<dbReference type="AlphaFoldDB" id="A0A518CPZ4"/>
<dbReference type="EMBL" id="CP036281">
    <property type="protein sequence ID" value="QDU81292.1"/>
    <property type="molecule type" value="Genomic_DNA"/>
</dbReference>
<keyword evidence="2" id="KW-1185">Reference proteome</keyword>
<evidence type="ECO:0000313" key="2">
    <source>
        <dbReference type="Proteomes" id="UP000317178"/>
    </source>
</evidence>
<accession>A0A518CPZ4</accession>
<evidence type="ECO:0000313" key="1">
    <source>
        <dbReference type="EMBL" id="QDU81292.1"/>
    </source>
</evidence>